<dbReference type="PATRIC" id="fig|1155096.3.peg.1257"/>
<dbReference type="Proteomes" id="UP000005212">
    <property type="component" value="Plasmid unnamed24"/>
</dbReference>
<evidence type="ECO:0000313" key="2">
    <source>
        <dbReference type="EMBL" id="AFI32013.1"/>
    </source>
</evidence>
<keyword evidence="1" id="KW-0812">Transmembrane</keyword>
<keyword evidence="2" id="KW-0614">Plasmid</keyword>
<keyword evidence="1" id="KW-0472">Membrane</keyword>
<accession>I0FEV7</accession>
<geneLocation type="plasmid" evidence="3">
    <name>unnamed24</name>
</geneLocation>
<dbReference type="HOGENOM" id="CLU_168793_0_0_12"/>
<protein>
    <recommendedName>
        <fullName evidence="4">Variable outer membrane protein</fullName>
    </recommendedName>
</protein>
<evidence type="ECO:0000256" key="1">
    <source>
        <dbReference type="SAM" id="Phobius"/>
    </source>
</evidence>
<feature type="transmembrane region" description="Helical" evidence="1">
    <location>
        <begin position="39"/>
        <end position="59"/>
    </location>
</feature>
<name>I0FEV7_BORCA</name>
<dbReference type="AlphaFoldDB" id="I0FEV7"/>
<dbReference type="EMBL" id="CP003450">
    <property type="protein sequence ID" value="AFI32013.1"/>
    <property type="molecule type" value="Genomic_DNA"/>
</dbReference>
<evidence type="ECO:0000313" key="3">
    <source>
        <dbReference type="Proteomes" id="UP000005212"/>
    </source>
</evidence>
<dbReference type="KEGG" id="bcw:Q7M_1256"/>
<reference evidence="2 3" key="1">
    <citation type="journal article" date="2012" name="J. Bacteriol.">
        <title>Complete Genome Sequence of Borrelia crocidurae.</title>
        <authorList>
            <person name="Elbir H."/>
            <person name="Gimenez G."/>
            <person name="Robert C."/>
            <person name="Bergstrom S."/>
            <person name="Cutler S."/>
            <person name="Raoult D."/>
            <person name="Drancourt M."/>
        </authorList>
    </citation>
    <scope>NUCLEOTIDE SEQUENCE [LARGE SCALE GENOMIC DNA]</scope>
    <source>
        <strain evidence="2 3">Achema</strain>
        <plasmid evidence="3">unnamed24</plasmid>
    </source>
</reference>
<reference evidence="3" key="2">
    <citation type="submission" date="2012-03" db="EMBL/GenBank/DDBJ databases">
        <title>Complete genome sequence of Borrelia crocidurae.</title>
        <authorList>
            <person name="Elbir H."/>
            <person name="Gimenez G."/>
            <person name="Robert C."/>
            <person name="Raoult D."/>
            <person name="Drancourt M."/>
        </authorList>
    </citation>
    <scope>NUCLEOTIDE SEQUENCE [LARGE SCALE GENOMIC DNA]</scope>
    <source>
        <strain evidence="3">Achema</strain>
        <plasmid evidence="3">unnamed24</plasmid>
    </source>
</reference>
<evidence type="ECO:0008006" key="4">
    <source>
        <dbReference type="Google" id="ProtNLM"/>
    </source>
</evidence>
<sequence>MLEKNKNKEAKKMKIEEIKGRREIERGRERGDIKRMKRIVKGIMVMVVMVVMGCNSGGVKGEGTGGEGRGAKSLSEVLLEVGRSAGGMHFIHF</sequence>
<gene>
    <name evidence="2" type="ordered locus">Q7M_1256</name>
</gene>
<keyword evidence="1" id="KW-1133">Transmembrane helix</keyword>
<proteinExistence type="predicted"/>
<organism evidence="2 3">
    <name type="scientific">Borrelia crocidurae (strain Achema)</name>
    <dbReference type="NCBI Taxonomy" id="1155096"/>
    <lineage>
        <taxon>Bacteria</taxon>
        <taxon>Pseudomonadati</taxon>
        <taxon>Spirochaetota</taxon>
        <taxon>Spirochaetia</taxon>
        <taxon>Spirochaetales</taxon>
        <taxon>Borreliaceae</taxon>
        <taxon>Borrelia</taxon>
    </lineage>
</organism>